<dbReference type="AlphaFoldDB" id="A0A6S6M0L6"/>
<accession>A0A6S6M0L6</accession>
<gene>
    <name evidence="3" type="ORF">GEOBRER4_n0074</name>
</gene>
<evidence type="ECO:0000256" key="1">
    <source>
        <dbReference type="SAM" id="MobiDB-lite"/>
    </source>
</evidence>
<evidence type="ECO:0000256" key="2">
    <source>
        <dbReference type="SAM" id="SignalP"/>
    </source>
</evidence>
<name>A0A6S6M0L6_9BACT</name>
<dbReference type="EMBL" id="AP023213">
    <property type="protein sequence ID" value="BCG45321.1"/>
    <property type="molecule type" value="Genomic_DNA"/>
</dbReference>
<sequence>MKKLCTLMIAMLLFSACTSYKSQYVSFRPPEAYSNYREVNGVSMGGEAYPDADSAENAFGFDIKGAGLLPVMLVFDNKSGNNLELISGQTFLVDEGGNYWPVVPNNVAFDRLESSTQFASFFGKGAGKGAVLGAAAGGILATAIGIASGKSVGEAVGKGVALGAAGGALIGGAQEGTSGEREQRISSDLRSKGLEGKPIPAGSLANGFLFFPGEATSAKELKLQVRERESGQVHKVSLPLNTAKK</sequence>
<keyword evidence="3" id="KW-0449">Lipoprotein</keyword>
<feature type="signal peptide" evidence="2">
    <location>
        <begin position="1"/>
        <end position="21"/>
    </location>
</feature>
<keyword evidence="4" id="KW-1185">Reference proteome</keyword>
<proteinExistence type="predicted"/>
<feature type="compositionally biased region" description="Basic and acidic residues" evidence="1">
    <location>
        <begin position="178"/>
        <end position="195"/>
    </location>
</feature>
<feature type="chain" id="PRO_5027967335" evidence="2">
    <location>
        <begin position="22"/>
        <end position="245"/>
    </location>
</feature>
<protein>
    <submittedName>
        <fullName evidence="3">Putative lipoprotein</fullName>
    </submittedName>
</protein>
<reference evidence="3 4" key="1">
    <citation type="submission" date="2020-06" db="EMBL/GenBank/DDBJ databases">
        <title>Interaction of electrochemicaly active bacteria, Geobacter bremensis R4 on different carbon anode.</title>
        <authorList>
            <person name="Meng L."/>
            <person name="Yoshida N."/>
        </authorList>
    </citation>
    <scope>NUCLEOTIDE SEQUENCE [LARGE SCALE GENOMIC DNA]</scope>
    <source>
        <strain evidence="3 4">R4</strain>
    </source>
</reference>
<dbReference type="KEGG" id="gbn:GEOBRER4_00710"/>
<dbReference type="RefSeq" id="WP_085814409.1">
    <property type="nucleotide sequence ID" value="NZ_AP023213.1"/>
</dbReference>
<organism evidence="3 4">
    <name type="scientific">Citrifermentans bremense</name>
    <dbReference type="NCBI Taxonomy" id="60035"/>
    <lineage>
        <taxon>Bacteria</taxon>
        <taxon>Pseudomonadati</taxon>
        <taxon>Thermodesulfobacteriota</taxon>
        <taxon>Desulfuromonadia</taxon>
        <taxon>Geobacterales</taxon>
        <taxon>Geobacteraceae</taxon>
        <taxon>Citrifermentans</taxon>
    </lineage>
</organism>
<dbReference type="Proteomes" id="UP000515472">
    <property type="component" value="Chromosome"/>
</dbReference>
<evidence type="ECO:0000313" key="3">
    <source>
        <dbReference type="EMBL" id="BCG45321.1"/>
    </source>
</evidence>
<keyword evidence="2" id="KW-0732">Signal</keyword>
<feature type="region of interest" description="Disordered" evidence="1">
    <location>
        <begin position="173"/>
        <end position="197"/>
    </location>
</feature>
<dbReference type="PROSITE" id="PS51257">
    <property type="entry name" value="PROKAR_LIPOPROTEIN"/>
    <property type="match status" value="1"/>
</dbReference>
<evidence type="ECO:0000313" key="4">
    <source>
        <dbReference type="Proteomes" id="UP000515472"/>
    </source>
</evidence>